<feature type="transmembrane region" description="Helical" evidence="1">
    <location>
        <begin position="215"/>
        <end position="233"/>
    </location>
</feature>
<gene>
    <name evidence="2" type="ORF">WL1483_4663</name>
</gene>
<feature type="transmembrane region" description="Helical" evidence="1">
    <location>
        <begin position="155"/>
        <end position="174"/>
    </location>
</feature>
<reference evidence="2 3" key="2">
    <citation type="journal article" date="2016" name="Genome Announc.">
        <title>Complete Genome Sequence of the Highly Virulent Aeromonas schubertii Strain WL1483, Isolated from Diseased Snakehead Fish (Channa argus) in China.</title>
        <authorList>
            <person name="Liu L."/>
            <person name="Li N."/>
            <person name="Zhang D."/>
            <person name="Fu X."/>
            <person name="Shi C."/>
            <person name="Lin Q."/>
            <person name="Hao G."/>
        </authorList>
    </citation>
    <scope>NUCLEOTIDE SEQUENCE [LARGE SCALE GENOMIC DNA]</scope>
    <source>
        <strain evidence="2 3">WL1483</strain>
    </source>
</reference>
<dbReference type="AlphaFoldDB" id="A0A0S2SIG5"/>
<dbReference type="GO" id="GO:0005886">
    <property type="term" value="C:plasma membrane"/>
    <property type="evidence" value="ECO:0007669"/>
    <property type="project" value="TreeGrafter"/>
</dbReference>
<feature type="transmembrane region" description="Helical" evidence="1">
    <location>
        <begin position="186"/>
        <end position="203"/>
    </location>
</feature>
<dbReference type="Proteomes" id="UP000058114">
    <property type="component" value="Chromosome"/>
</dbReference>
<protein>
    <submittedName>
        <fullName evidence="2">Membrane protein</fullName>
    </submittedName>
</protein>
<accession>A0A0S2SIG5</accession>
<dbReference type="PATRIC" id="fig|652.5.peg.2078"/>
<feature type="transmembrane region" description="Helical" evidence="1">
    <location>
        <begin position="76"/>
        <end position="100"/>
    </location>
</feature>
<dbReference type="EMBL" id="CP013067">
    <property type="protein sequence ID" value="ALP41487.1"/>
    <property type="molecule type" value="Genomic_DNA"/>
</dbReference>
<evidence type="ECO:0000256" key="1">
    <source>
        <dbReference type="SAM" id="Phobius"/>
    </source>
</evidence>
<dbReference type="PANTHER" id="PTHR30060:SF0">
    <property type="entry name" value="COILED-COIL PROTEIN (DUF2040)-RELATED"/>
    <property type="match status" value="1"/>
</dbReference>
<keyword evidence="1" id="KW-0812">Transmembrane</keyword>
<dbReference type="RefSeq" id="WP_060585921.1">
    <property type="nucleotide sequence ID" value="NZ_CP013067.1"/>
</dbReference>
<dbReference type="InterPro" id="IPR005496">
    <property type="entry name" value="Integral_membrane_TerC"/>
</dbReference>
<sequence>MFEWFLDPAAWVALATLTLLEIVLGIDNIIFLSILVGRLPEAQRQRARLLGLGFAMGTRILLLLSLAWVMRLTTPLFSVLGEIISGRDLILLLGGLFLIAKSTHEIHQTMEGAETADDGTARIGAGFIATLIQIALLDIVFSLDSVITAVGMADHIPVMVLAIVIAVGIMMVAAKPIGDFVDAHPTLKMLALSFLVLVGFALMAEGVDLHIPKGYIYFAMAFSMTVEMINIRLRRHLARH</sequence>
<evidence type="ECO:0000313" key="3">
    <source>
        <dbReference type="Proteomes" id="UP000058114"/>
    </source>
</evidence>
<feature type="transmembrane region" description="Helical" evidence="1">
    <location>
        <begin position="49"/>
        <end position="70"/>
    </location>
</feature>
<dbReference type="PANTHER" id="PTHR30060">
    <property type="entry name" value="INNER MEMBRANE PROTEIN"/>
    <property type="match status" value="1"/>
</dbReference>
<name>A0A0S2SIG5_9GAMM</name>
<evidence type="ECO:0000313" key="2">
    <source>
        <dbReference type="EMBL" id="ALP41487.1"/>
    </source>
</evidence>
<feature type="transmembrane region" description="Helical" evidence="1">
    <location>
        <begin position="121"/>
        <end position="143"/>
    </location>
</feature>
<dbReference type="Pfam" id="PF03741">
    <property type="entry name" value="TerC"/>
    <property type="match status" value="1"/>
</dbReference>
<feature type="transmembrane region" description="Helical" evidence="1">
    <location>
        <begin position="12"/>
        <end position="37"/>
    </location>
</feature>
<organism evidence="2 3">
    <name type="scientific">Aeromonas schubertii</name>
    <dbReference type="NCBI Taxonomy" id="652"/>
    <lineage>
        <taxon>Bacteria</taxon>
        <taxon>Pseudomonadati</taxon>
        <taxon>Pseudomonadota</taxon>
        <taxon>Gammaproteobacteria</taxon>
        <taxon>Aeromonadales</taxon>
        <taxon>Aeromonadaceae</taxon>
        <taxon>Aeromonas</taxon>
    </lineage>
</organism>
<proteinExistence type="predicted"/>
<dbReference type="KEGG" id="asr:WL1483_4663"/>
<reference evidence="3" key="1">
    <citation type="submission" date="2015-10" db="EMBL/GenBank/DDBJ databases">
        <title>Complete Genome Sequence of Aeromonas schubertii strain WL1483.</title>
        <authorList>
            <person name="Liu L."/>
        </authorList>
    </citation>
    <scope>NUCLEOTIDE SEQUENCE [LARGE SCALE GENOMIC DNA]</scope>
    <source>
        <strain evidence="3">WL1483</strain>
    </source>
</reference>
<keyword evidence="1" id="KW-1133">Transmembrane helix</keyword>
<keyword evidence="1" id="KW-0472">Membrane</keyword>